<evidence type="ECO:0000313" key="3">
    <source>
        <dbReference type="EMBL" id="OMH85587.1"/>
    </source>
</evidence>
<dbReference type="Proteomes" id="UP000188320">
    <property type="component" value="Unassembled WGS sequence"/>
</dbReference>
<dbReference type="PANTHER" id="PTHR11803:SF39">
    <property type="entry name" value="2-IMINOBUTANOATE_2-IMINOPROPANOATE DEAMINASE"/>
    <property type="match status" value="1"/>
</dbReference>
<dbReference type="OrthoDB" id="309640at2759"/>
<dbReference type="FunFam" id="3.30.1330.40:FF:000001">
    <property type="entry name" value="L-PSP family endoribonuclease"/>
    <property type="match status" value="1"/>
</dbReference>
<dbReference type="EMBL" id="LSSK01000071">
    <property type="protein sequence ID" value="OMH85587.1"/>
    <property type="molecule type" value="Genomic_DNA"/>
</dbReference>
<sequence length="117" mass="12617">MSHKKEVILPNSAPSAGPYSGQLAIDPVTKQFVNGDITEQTRISLMNVKALVEAAGSSMDHIVKTTVYLADINEWPIMNEEYSKHFSKPAPARSAFQVAALPLGAKVEIEVIAAIPN</sequence>
<dbReference type="NCBIfam" id="TIGR00004">
    <property type="entry name" value="Rid family detoxifying hydrolase"/>
    <property type="match status" value="1"/>
</dbReference>
<keyword evidence="4" id="KW-1185">Reference proteome</keyword>
<evidence type="ECO:0000256" key="1">
    <source>
        <dbReference type="ARBA" id="ARBA00010552"/>
    </source>
</evidence>
<reference evidence="2" key="2">
    <citation type="submission" date="2017-01" db="EMBL/GenBank/DDBJ databases">
        <authorList>
            <person name="Mah S.A."/>
            <person name="Swanson W.J."/>
            <person name="Moy G.W."/>
            <person name="Vacquier V.D."/>
        </authorList>
    </citation>
    <scope>NUCLEOTIDE SEQUENCE [LARGE SCALE GENOMIC DNA]</scope>
    <source>
        <strain evidence="2">COL-18-3</strain>
    </source>
</reference>
<name>A0A1R1PQJ6_ZANCU</name>
<accession>A0A1R1PQJ6</accession>
<dbReference type="InterPro" id="IPR006056">
    <property type="entry name" value="RidA"/>
</dbReference>
<dbReference type="AlphaFoldDB" id="A0A1R1PQJ6"/>
<dbReference type="SUPFAM" id="SSF55298">
    <property type="entry name" value="YjgF-like"/>
    <property type="match status" value="1"/>
</dbReference>
<dbReference type="PANTHER" id="PTHR11803">
    <property type="entry name" value="2-IMINOBUTANOATE/2-IMINOPROPANOATE DEAMINASE RIDA"/>
    <property type="match status" value="1"/>
</dbReference>
<dbReference type="GO" id="GO:0019239">
    <property type="term" value="F:deaminase activity"/>
    <property type="evidence" value="ECO:0007669"/>
    <property type="project" value="TreeGrafter"/>
</dbReference>
<protein>
    <submittedName>
        <fullName evidence="2">RutC family protein</fullName>
    </submittedName>
</protein>
<proteinExistence type="inferred from homology"/>
<gene>
    <name evidence="2" type="ORF">AX774_g3286</name>
    <name evidence="3" type="ORF">AX774_g875</name>
</gene>
<comment type="caution">
    <text evidence="2">The sequence shown here is derived from an EMBL/GenBank/DDBJ whole genome shotgun (WGS) entry which is preliminary data.</text>
</comment>
<dbReference type="GO" id="GO:0005829">
    <property type="term" value="C:cytosol"/>
    <property type="evidence" value="ECO:0007669"/>
    <property type="project" value="TreeGrafter"/>
</dbReference>
<dbReference type="Pfam" id="PF01042">
    <property type="entry name" value="Ribonuc_L-PSP"/>
    <property type="match status" value="1"/>
</dbReference>
<evidence type="ECO:0000313" key="4">
    <source>
        <dbReference type="Proteomes" id="UP000188320"/>
    </source>
</evidence>
<dbReference type="InterPro" id="IPR006175">
    <property type="entry name" value="YjgF/YER057c/UK114"/>
</dbReference>
<dbReference type="EMBL" id="LSSK01000477">
    <property type="protein sequence ID" value="OMH83211.1"/>
    <property type="molecule type" value="Genomic_DNA"/>
</dbReference>
<organism evidence="2 4">
    <name type="scientific">Zancudomyces culisetae</name>
    <name type="common">Gut fungus</name>
    <name type="synonym">Smittium culisetae</name>
    <dbReference type="NCBI Taxonomy" id="1213189"/>
    <lineage>
        <taxon>Eukaryota</taxon>
        <taxon>Fungi</taxon>
        <taxon>Fungi incertae sedis</taxon>
        <taxon>Zoopagomycota</taxon>
        <taxon>Kickxellomycotina</taxon>
        <taxon>Harpellomycetes</taxon>
        <taxon>Harpellales</taxon>
        <taxon>Legeriomycetaceae</taxon>
        <taxon>Zancudomyces</taxon>
    </lineage>
</organism>
<evidence type="ECO:0000313" key="2">
    <source>
        <dbReference type="EMBL" id="OMH83211.1"/>
    </source>
</evidence>
<comment type="similarity">
    <text evidence="1">Belongs to the RutC family.</text>
</comment>
<dbReference type="InterPro" id="IPR035959">
    <property type="entry name" value="RutC-like_sf"/>
</dbReference>
<dbReference type="InterPro" id="IPR019897">
    <property type="entry name" value="RidA_CS"/>
</dbReference>
<reference evidence="4" key="1">
    <citation type="submission" date="2017-01" db="EMBL/GenBank/DDBJ databases">
        <authorList>
            <person name="Wang Y."/>
            <person name="White M."/>
            <person name="Kvist S."/>
            <person name="Moncalvo J.-M."/>
        </authorList>
    </citation>
    <scope>NUCLEOTIDE SEQUENCE [LARGE SCALE GENOMIC DNA]</scope>
    <source>
        <strain evidence="4">COL-18-3</strain>
    </source>
</reference>
<dbReference type="CDD" id="cd00448">
    <property type="entry name" value="YjgF_YER057c_UK114_family"/>
    <property type="match status" value="1"/>
</dbReference>
<dbReference type="PROSITE" id="PS01094">
    <property type="entry name" value="UPF0076"/>
    <property type="match status" value="1"/>
</dbReference>
<dbReference type="Gene3D" id="3.30.1330.40">
    <property type="entry name" value="RutC-like"/>
    <property type="match status" value="1"/>
</dbReference>